<reference evidence="1" key="1">
    <citation type="submission" date="2021-01" db="EMBL/GenBank/DDBJ databases">
        <title>Whole genome shotgun sequence of Virgisporangium aurantiacum NBRC 16421.</title>
        <authorList>
            <person name="Komaki H."/>
            <person name="Tamura T."/>
        </authorList>
    </citation>
    <scope>NUCLEOTIDE SEQUENCE</scope>
    <source>
        <strain evidence="1">NBRC 16421</strain>
    </source>
</reference>
<sequence>MERVDLSGAGPFPDDAFPDGYWTQDGVSPSPGVLVATGTIGDDYGRPRNRVLVAQGAAAAQFGFSGDVGISVDASPDGRAYVLGQDRGTVIGFDWRADCGEALRASRQLIANPAAARIGPLRRIRVLGADVVCAGTAGQAYRLDGTAFVALPELRIDGQPAFIEDVAGNGARDLVAVTLDRAAAWFDGSRWHELDLPAEVKCERINLNGICAVGADRYAIAGAHGTILIGTQQSWSIVRCPRDVTYYSVAAHRDVIYAAHIGGIDTVTGHETTPLSIPDLGPHQFGTLSAGTDGLWSFAGQTIGILTDTGWHTVFSCPAPSS</sequence>
<name>A0A8J3ZJ11_9ACTN</name>
<dbReference type="RefSeq" id="WP_204013971.1">
    <property type="nucleotide sequence ID" value="NZ_BOPG01000126.1"/>
</dbReference>
<protein>
    <submittedName>
        <fullName evidence="1">Uncharacterized protein</fullName>
    </submittedName>
</protein>
<accession>A0A8J3ZJ11</accession>
<evidence type="ECO:0000313" key="2">
    <source>
        <dbReference type="Proteomes" id="UP000612585"/>
    </source>
</evidence>
<proteinExistence type="predicted"/>
<keyword evidence="2" id="KW-1185">Reference proteome</keyword>
<comment type="caution">
    <text evidence="1">The sequence shown here is derived from an EMBL/GenBank/DDBJ whole genome shotgun (WGS) entry which is preliminary data.</text>
</comment>
<dbReference type="Proteomes" id="UP000612585">
    <property type="component" value="Unassembled WGS sequence"/>
</dbReference>
<organism evidence="1 2">
    <name type="scientific">Virgisporangium aurantiacum</name>
    <dbReference type="NCBI Taxonomy" id="175570"/>
    <lineage>
        <taxon>Bacteria</taxon>
        <taxon>Bacillati</taxon>
        <taxon>Actinomycetota</taxon>
        <taxon>Actinomycetes</taxon>
        <taxon>Micromonosporales</taxon>
        <taxon>Micromonosporaceae</taxon>
        <taxon>Virgisporangium</taxon>
    </lineage>
</organism>
<evidence type="ECO:0000313" key="1">
    <source>
        <dbReference type="EMBL" id="GIJ64696.1"/>
    </source>
</evidence>
<gene>
    <name evidence="1" type="ORF">Vau01_122120</name>
</gene>
<dbReference type="EMBL" id="BOPG01000126">
    <property type="protein sequence ID" value="GIJ64696.1"/>
    <property type="molecule type" value="Genomic_DNA"/>
</dbReference>
<dbReference type="AlphaFoldDB" id="A0A8J3ZJ11"/>